<dbReference type="Gene3D" id="3.90.70.10">
    <property type="entry name" value="Cysteine proteinases"/>
    <property type="match status" value="1"/>
</dbReference>
<dbReference type="AlphaFoldDB" id="A0A3M3KBB8"/>
<reference evidence="1 2" key="1">
    <citation type="submission" date="2018-08" db="EMBL/GenBank/DDBJ databases">
        <title>Recombination of ecologically and evolutionarily significant loci maintains genetic cohesion in the Pseudomonas syringae species complex.</title>
        <authorList>
            <person name="Dillon M."/>
            <person name="Thakur S."/>
            <person name="Almeida R.N.D."/>
            <person name="Weir B.S."/>
            <person name="Guttman D.S."/>
        </authorList>
    </citation>
    <scope>NUCLEOTIDE SEQUENCE [LARGE SCALE GENOMIC DNA]</scope>
    <source>
        <strain evidence="1 2">ICMP 2821</strain>
    </source>
</reference>
<evidence type="ECO:0008006" key="3">
    <source>
        <dbReference type="Google" id="ProtNLM"/>
    </source>
</evidence>
<sequence>MSTWESSCRIKKVMQRDRFGCGIACAAMITAKSYSDVRSVFSERGLGARHRPFATNFSELRLCMEHMGINSELKRWSSWEAIDGLGIVAVCTSHGLENRNWHWVVVERHEVFGVVLHDPDFDLPSFSSVTPDGVHSRPFSEYQARKSWIRVSL</sequence>
<accession>A0A3M3KBB8</accession>
<protein>
    <recommendedName>
        <fullName evidence="3">Peptidase C39 domain-containing protein</fullName>
    </recommendedName>
</protein>
<name>A0A3M3KBB8_PSECA</name>
<gene>
    <name evidence="1" type="ORF">ALQ64_00208</name>
</gene>
<proteinExistence type="predicted"/>
<dbReference type="EMBL" id="RBOW01000872">
    <property type="protein sequence ID" value="RMN20402.1"/>
    <property type="molecule type" value="Genomic_DNA"/>
</dbReference>
<evidence type="ECO:0000313" key="1">
    <source>
        <dbReference type="EMBL" id="RMN20402.1"/>
    </source>
</evidence>
<comment type="caution">
    <text evidence="1">The sequence shown here is derived from an EMBL/GenBank/DDBJ whole genome shotgun (WGS) entry which is preliminary data.</text>
</comment>
<evidence type="ECO:0000313" key="2">
    <source>
        <dbReference type="Proteomes" id="UP000281372"/>
    </source>
</evidence>
<dbReference type="RefSeq" id="WP_122378094.1">
    <property type="nucleotide sequence ID" value="NZ_RBOW01000872.1"/>
</dbReference>
<dbReference type="Proteomes" id="UP000281372">
    <property type="component" value="Unassembled WGS sequence"/>
</dbReference>
<organism evidence="1 2">
    <name type="scientific">Pseudomonas cannabina</name>
    <dbReference type="NCBI Taxonomy" id="86840"/>
    <lineage>
        <taxon>Bacteria</taxon>
        <taxon>Pseudomonadati</taxon>
        <taxon>Pseudomonadota</taxon>
        <taxon>Gammaproteobacteria</taxon>
        <taxon>Pseudomonadales</taxon>
        <taxon>Pseudomonadaceae</taxon>
        <taxon>Pseudomonas</taxon>
    </lineage>
</organism>